<dbReference type="InterPro" id="IPR000073">
    <property type="entry name" value="AB_hydrolase_1"/>
</dbReference>
<dbReference type="Pfam" id="PF12697">
    <property type="entry name" value="Abhydrolase_6"/>
    <property type="match status" value="1"/>
</dbReference>
<dbReference type="PANTHER" id="PTHR43194:SF2">
    <property type="entry name" value="PEROXISOMAL MEMBRANE PROTEIN LPX1"/>
    <property type="match status" value="1"/>
</dbReference>
<dbReference type="SUPFAM" id="SSF53474">
    <property type="entry name" value="alpha/beta-Hydrolases"/>
    <property type="match status" value="1"/>
</dbReference>
<evidence type="ECO:0000313" key="2">
    <source>
        <dbReference type="EMBL" id="KAK3057777.1"/>
    </source>
</evidence>
<evidence type="ECO:0000259" key="1">
    <source>
        <dbReference type="Pfam" id="PF12697"/>
    </source>
</evidence>
<keyword evidence="3" id="KW-1185">Reference proteome</keyword>
<name>A0AAJ0GHM7_9PEZI</name>
<proteinExistence type="predicted"/>
<protein>
    <recommendedName>
        <fullName evidence="1">AB hydrolase-1 domain-containing protein</fullName>
    </recommendedName>
</protein>
<evidence type="ECO:0000313" key="3">
    <source>
        <dbReference type="Proteomes" id="UP001271007"/>
    </source>
</evidence>
<comment type="caution">
    <text evidence="2">The sequence shown here is derived from an EMBL/GenBank/DDBJ whole genome shotgun (WGS) entry which is preliminary data.</text>
</comment>
<dbReference type="AlphaFoldDB" id="A0AAJ0GHM7"/>
<feature type="domain" description="AB hydrolase-1" evidence="1">
    <location>
        <begin position="185"/>
        <end position="417"/>
    </location>
</feature>
<dbReference type="InterPro" id="IPR029058">
    <property type="entry name" value="AB_hydrolase_fold"/>
</dbReference>
<dbReference type="Gene3D" id="3.40.50.1820">
    <property type="entry name" value="alpha/beta hydrolase"/>
    <property type="match status" value="2"/>
</dbReference>
<dbReference type="PANTHER" id="PTHR43194">
    <property type="entry name" value="HYDROLASE ALPHA/BETA FOLD FAMILY"/>
    <property type="match status" value="1"/>
</dbReference>
<dbReference type="Proteomes" id="UP001271007">
    <property type="component" value="Unassembled WGS sequence"/>
</dbReference>
<gene>
    <name evidence="2" type="ORF">LTR09_000852</name>
</gene>
<accession>A0AAJ0GHM7</accession>
<sequence>MSRIQEILQPAFETIKHRLDNDPEFRASALGVSCAFSISSSENADAVVVVSVNDGQVTLGVGPTSSGSFGLQARNQDWDQFFAEKLVRPYQSYWGILRVLGHNEGIAVIGDKQSFGRHARIWRILLDRSRGCLSEDDRVTAGQELPADEATQDDAVTGKYTWIDHSEYGKVKIFYEFAGSGEQTVLFLHTAGSDSRQYHSLMNHEKLQERCQMYAFDLPAHGRSTLGTKQMPQGYALTEDSYLESISKVVKKLGLRKTVVCGASMAGHVCLAAAIRARELNIHGAIPCEGCEHLAFSQPIYEIGGSDVSLLDPERVCGMCAPTSPEYYKRQIWWQYSSQGYGIFSGDLKFYFRGWDGRGRVETIDTKVCPVYMLTGEYDYSCTVEASKTTAGKIPGAVFEAMEGLGHFPLTENPKAVLPYLFRALDHIQKQQQSG</sequence>
<organism evidence="2 3">
    <name type="scientific">Extremus antarcticus</name>
    <dbReference type="NCBI Taxonomy" id="702011"/>
    <lineage>
        <taxon>Eukaryota</taxon>
        <taxon>Fungi</taxon>
        <taxon>Dikarya</taxon>
        <taxon>Ascomycota</taxon>
        <taxon>Pezizomycotina</taxon>
        <taxon>Dothideomycetes</taxon>
        <taxon>Dothideomycetidae</taxon>
        <taxon>Mycosphaerellales</taxon>
        <taxon>Extremaceae</taxon>
        <taxon>Extremus</taxon>
    </lineage>
</organism>
<dbReference type="InterPro" id="IPR050228">
    <property type="entry name" value="Carboxylesterase_BioH"/>
</dbReference>
<reference evidence="2" key="1">
    <citation type="submission" date="2023-04" db="EMBL/GenBank/DDBJ databases">
        <title>Black Yeasts Isolated from many extreme environments.</title>
        <authorList>
            <person name="Coleine C."/>
            <person name="Stajich J.E."/>
            <person name="Selbmann L."/>
        </authorList>
    </citation>
    <scope>NUCLEOTIDE SEQUENCE</scope>
    <source>
        <strain evidence="2">CCFEE 5312</strain>
    </source>
</reference>
<dbReference type="EMBL" id="JAWDJX010000002">
    <property type="protein sequence ID" value="KAK3057777.1"/>
    <property type="molecule type" value="Genomic_DNA"/>
</dbReference>